<dbReference type="AlphaFoldDB" id="A0A090CY07"/>
<accession>A0A090CY07</accession>
<reference evidence="2" key="1">
    <citation type="submission" date="2013-12" db="EMBL/GenBank/DDBJ databases">
        <authorList>
            <person name="Linke B."/>
        </authorList>
    </citation>
    <scope>NUCLEOTIDE SEQUENCE [LARGE SCALE GENOMIC DNA]</scope>
    <source>
        <strain evidence="2">CRIB-18</strain>
    </source>
</reference>
<proteinExistence type="predicted"/>
<dbReference type="SUPFAM" id="SSF55874">
    <property type="entry name" value="ATPase domain of HSP90 chaperone/DNA topoisomerase II/histidine kinase"/>
    <property type="match status" value="1"/>
</dbReference>
<dbReference type="RefSeq" id="WP_041016534.1">
    <property type="nucleotide sequence ID" value="NZ_CCEJ010000001.1"/>
</dbReference>
<dbReference type="OrthoDB" id="9792240at2"/>
<sequence>MHKDFPASIVCLHDMLSTIRSVALNCGFTPEILQKIELASEEALVNIIKHGFLNKAGTIDIYCEPFENKGIKIVILDDGISFNPLTYHEHFPCSNEEFGVGGWGIMIILNAMDHVEYKRENNMNCLTLVKFFSMENSIN</sequence>
<organism evidence="2 3">
    <name type="scientific">Candidatus Criblamydia sequanensis CRIB-18</name>
    <dbReference type="NCBI Taxonomy" id="1437425"/>
    <lineage>
        <taxon>Bacteria</taxon>
        <taxon>Pseudomonadati</taxon>
        <taxon>Chlamydiota</taxon>
        <taxon>Chlamydiia</taxon>
        <taxon>Parachlamydiales</taxon>
        <taxon>Candidatus Criblamydiaceae</taxon>
        <taxon>Candidatus Criblamydia</taxon>
    </lineage>
</organism>
<name>A0A090CY07_9BACT</name>
<protein>
    <submittedName>
        <fullName evidence="2">Sigma regulatory factor-histidine kinase</fullName>
    </submittedName>
</protein>
<dbReference type="Pfam" id="PF13581">
    <property type="entry name" value="HATPase_c_2"/>
    <property type="match status" value="1"/>
</dbReference>
<dbReference type="eggNOG" id="COG2172">
    <property type="taxonomic scope" value="Bacteria"/>
</dbReference>
<gene>
    <name evidence="2" type="primary">rsbW</name>
    <name evidence="2" type="ORF">CSEC_0197</name>
</gene>
<dbReference type="InterPro" id="IPR003594">
    <property type="entry name" value="HATPase_dom"/>
</dbReference>
<dbReference type="GO" id="GO:0016301">
    <property type="term" value="F:kinase activity"/>
    <property type="evidence" value="ECO:0007669"/>
    <property type="project" value="UniProtKB-KW"/>
</dbReference>
<keyword evidence="3" id="KW-1185">Reference proteome</keyword>
<dbReference type="CDD" id="cd16936">
    <property type="entry name" value="HATPase_RsbW-like"/>
    <property type="match status" value="1"/>
</dbReference>
<dbReference type="InterPro" id="IPR036890">
    <property type="entry name" value="HATPase_C_sf"/>
</dbReference>
<feature type="domain" description="Histidine kinase/HSP90-like ATPase" evidence="1">
    <location>
        <begin position="8"/>
        <end position="130"/>
    </location>
</feature>
<dbReference type="EMBL" id="CCEJ010000001">
    <property type="protein sequence ID" value="CDR33036.1"/>
    <property type="molecule type" value="Genomic_DNA"/>
</dbReference>
<reference evidence="2" key="2">
    <citation type="submission" date="2014-09" db="EMBL/GenBank/DDBJ databases">
        <title>Criblamydia sequanensis harbors a mega-plasmid encoding arsenite resistance.</title>
        <authorList>
            <person name="Bertelli C."/>
            <person name="Goesmann A."/>
            <person name="Greub G."/>
        </authorList>
    </citation>
    <scope>NUCLEOTIDE SEQUENCE [LARGE SCALE GENOMIC DNA]</scope>
    <source>
        <strain evidence="2">CRIB-18</strain>
    </source>
</reference>
<dbReference type="STRING" id="1437425.CSEC_0197"/>
<dbReference type="Proteomes" id="UP000031552">
    <property type="component" value="Unassembled WGS sequence"/>
</dbReference>
<evidence type="ECO:0000259" key="1">
    <source>
        <dbReference type="Pfam" id="PF13581"/>
    </source>
</evidence>
<evidence type="ECO:0000313" key="2">
    <source>
        <dbReference type="EMBL" id="CDR33036.1"/>
    </source>
</evidence>
<dbReference type="Gene3D" id="3.30.565.10">
    <property type="entry name" value="Histidine kinase-like ATPase, C-terminal domain"/>
    <property type="match status" value="1"/>
</dbReference>
<comment type="caution">
    <text evidence="2">The sequence shown here is derived from an EMBL/GenBank/DDBJ whole genome shotgun (WGS) entry which is preliminary data.</text>
</comment>
<evidence type="ECO:0000313" key="3">
    <source>
        <dbReference type="Proteomes" id="UP000031552"/>
    </source>
</evidence>